<keyword evidence="3" id="KW-1185">Reference proteome</keyword>
<dbReference type="RefSeq" id="WP_386129413.1">
    <property type="nucleotide sequence ID" value="NZ_JBHTJL010000009.1"/>
</dbReference>
<dbReference type="EMBL" id="JBHTJL010000009">
    <property type="protein sequence ID" value="MFD1063028.1"/>
    <property type="molecule type" value="Genomic_DNA"/>
</dbReference>
<dbReference type="Proteomes" id="UP001597013">
    <property type="component" value="Unassembled WGS sequence"/>
</dbReference>
<evidence type="ECO:0000313" key="2">
    <source>
        <dbReference type="EMBL" id="MFD1063028.1"/>
    </source>
</evidence>
<name>A0ABW3N6R1_9FLAO</name>
<sequence length="204" mass="23051">MADITILPLALTVMLGPQILVGMLLITRKDPIKSSLTYIASLISTLIFTTYTFYWLASVTDFHKITISNRPVIKYLLIALLIFLIVRSIVNRKQITEPPKWMQGITTASLGKIFLIGLGLIAFMPTDIAIAFTVGNYLNKNSTHFFEALPFFTAVVFISFIPLLIYFLIGAKGHKYLENVNDWLNTHGYIINIIVLSFFIFLLL</sequence>
<dbReference type="Pfam" id="PF11139">
    <property type="entry name" value="SfLAP"/>
    <property type="match status" value="1"/>
</dbReference>
<evidence type="ECO:0000256" key="1">
    <source>
        <dbReference type="SAM" id="Phobius"/>
    </source>
</evidence>
<reference evidence="3" key="1">
    <citation type="journal article" date="2019" name="Int. J. Syst. Evol. Microbiol.">
        <title>The Global Catalogue of Microorganisms (GCM) 10K type strain sequencing project: providing services to taxonomists for standard genome sequencing and annotation.</title>
        <authorList>
            <consortium name="The Broad Institute Genomics Platform"/>
            <consortium name="The Broad Institute Genome Sequencing Center for Infectious Disease"/>
            <person name="Wu L."/>
            <person name="Ma J."/>
        </authorList>
    </citation>
    <scope>NUCLEOTIDE SEQUENCE [LARGE SCALE GENOMIC DNA]</scope>
    <source>
        <strain evidence="3">CCUG 62215</strain>
    </source>
</reference>
<feature type="transmembrane region" description="Helical" evidence="1">
    <location>
        <begin position="6"/>
        <end position="26"/>
    </location>
</feature>
<dbReference type="InterPro" id="IPR021315">
    <property type="entry name" value="Gap/Sap"/>
</dbReference>
<feature type="transmembrane region" description="Helical" evidence="1">
    <location>
        <begin position="72"/>
        <end position="90"/>
    </location>
</feature>
<comment type="caution">
    <text evidence="2">The sequence shown here is derived from an EMBL/GenBank/DDBJ whole genome shotgun (WGS) entry which is preliminary data.</text>
</comment>
<accession>A0ABW3N6R1</accession>
<keyword evidence="1" id="KW-0472">Membrane</keyword>
<feature type="transmembrane region" description="Helical" evidence="1">
    <location>
        <begin position="151"/>
        <end position="171"/>
    </location>
</feature>
<proteinExistence type="predicted"/>
<feature type="transmembrane region" description="Helical" evidence="1">
    <location>
        <begin position="38"/>
        <end position="57"/>
    </location>
</feature>
<gene>
    <name evidence="2" type="ORF">ACFQ1Q_07200</name>
</gene>
<keyword evidence="1" id="KW-0812">Transmembrane</keyword>
<organism evidence="2 3">
    <name type="scientific">Winogradskyella litorisediminis</name>
    <dbReference type="NCBI Taxonomy" id="1156618"/>
    <lineage>
        <taxon>Bacteria</taxon>
        <taxon>Pseudomonadati</taxon>
        <taxon>Bacteroidota</taxon>
        <taxon>Flavobacteriia</taxon>
        <taxon>Flavobacteriales</taxon>
        <taxon>Flavobacteriaceae</taxon>
        <taxon>Winogradskyella</taxon>
    </lineage>
</organism>
<keyword evidence="1" id="KW-1133">Transmembrane helix</keyword>
<evidence type="ECO:0000313" key="3">
    <source>
        <dbReference type="Proteomes" id="UP001597013"/>
    </source>
</evidence>
<feature type="transmembrane region" description="Helical" evidence="1">
    <location>
        <begin position="110"/>
        <end position="131"/>
    </location>
</feature>
<protein>
    <submittedName>
        <fullName evidence="2">GAP family protein</fullName>
    </submittedName>
</protein>
<feature type="transmembrane region" description="Helical" evidence="1">
    <location>
        <begin position="183"/>
        <end position="203"/>
    </location>
</feature>